<evidence type="ECO:0000313" key="2">
    <source>
        <dbReference type="Proteomes" id="UP000218890"/>
    </source>
</evidence>
<protein>
    <recommendedName>
        <fullName evidence="3">Lipoprotein</fullName>
    </recommendedName>
</protein>
<dbReference type="InterPro" id="IPR046173">
    <property type="entry name" value="DUF6175"/>
</dbReference>
<evidence type="ECO:0000313" key="1">
    <source>
        <dbReference type="EMBL" id="BAU56756.1"/>
    </source>
</evidence>
<dbReference type="AlphaFoldDB" id="A0A120MZL2"/>
<keyword evidence="2" id="KW-1185">Reference proteome</keyword>
<dbReference type="RefSeq" id="WP_096407029.1">
    <property type="nucleotide sequence ID" value="NZ_AP017372.2"/>
</dbReference>
<name>A0A120MZL2_HALHR</name>
<sequence length="412" mass="44646">MKSQNLFRIAASSAAMLGTVALIGCETAPEEPDTYVPTSRQGEEIEAVSAAEVTIRARGIGPDTSAARDDARRAAIYYALYSGTHPLLPDSDARSAFEEHEEEIFANATNYISDYSSPLSRHQDGDDQVVEKEVRVNTARLQEELVDRDVIDDPMEILAELGRPRIAVIPESEEDEDDARPAITMISEYLQERDFDVEVPRAGDEVDEIVSQAAALEGDVDPMYELALQAGSDVYITVSVDEESRDVGGSEVLSASVSATAYYTATGDQLGATTGHSPERDVSGHRAVIEEAANAVGNRVTRQIANSWADEVERGRPFKVVFSAAEADAGDISREMHRIFSDVCPESNRNAAGQTSFDYTLRCTEQNDAMDLLIDLETAYGGPGTIERNLDSGALLILSVGDIDDADDIVIQ</sequence>
<dbReference type="KEGG" id="hhk:HH1059_00860"/>
<accession>A0A120MZL2</accession>
<dbReference type="Proteomes" id="UP000218890">
    <property type="component" value="Chromosome"/>
</dbReference>
<evidence type="ECO:0008006" key="3">
    <source>
        <dbReference type="Google" id="ProtNLM"/>
    </source>
</evidence>
<organism evidence="1 2">
    <name type="scientific">Halorhodospira halochloris</name>
    <name type="common">Ectothiorhodospira halochloris</name>
    <dbReference type="NCBI Taxonomy" id="1052"/>
    <lineage>
        <taxon>Bacteria</taxon>
        <taxon>Pseudomonadati</taxon>
        <taxon>Pseudomonadota</taxon>
        <taxon>Gammaproteobacteria</taxon>
        <taxon>Chromatiales</taxon>
        <taxon>Ectothiorhodospiraceae</taxon>
        <taxon>Halorhodospira</taxon>
    </lineage>
</organism>
<reference evidence="1" key="1">
    <citation type="submission" date="2016-02" db="EMBL/GenBank/DDBJ databases">
        <title>Halorhodospira halochloris DSM-1059 complete genome, version 2.</title>
        <authorList>
            <person name="Tsukatani Y."/>
        </authorList>
    </citation>
    <scope>NUCLEOTIDE SEQUENCE</scope>
    <source>
        <strain evidence="1">DSM 1059</strain>
    </source>
</reference>
<dbReference type="Pfam" id="PF19672">
    <property type="entry name" value="DUF6175"/>
    <property type="match status" value="1"/>
</dbReference>
<dbReference type="EMBL" id="AP017372">
    <property type="protein sequence ID" value="BAU56756.1"/>
    <property type="molecule type" value="Genomic_DNA"/>
</dbReference>
<dbReference type="PROSITE" id="PS51257">
    <property type="entry name" value="PROKAR_LIPOPROTEIN"/>
    <property type="match status" value="1"/>
</dbReference>
<proteinExistence type="predicted"/>
<gene>
    <name evidence="1" type="ORF">HH1059_00860</name>
</gene>